<evidence type="ECO:0000256" key="1">
    <source>
        <dbReference type="SAM" id="Phobius"/>
    </source>
</evidence>
<comment type="caution">
    <text evidence="2">The sequence shown here is derived from an EMBL/GenBank/DDBJ whole genome shotgun (WGS) entry which is preliminary data.</text>
</comment>
<proteinExistence type="predicted"/>
<reference evidence="2" key="1">
    <citation type="journal article" date="2015" name="Nature">
        <title>Complex archaea that bridge the gap between prokaryotes and eukaryotes.</title>
        <authorList>
            <person name="Spang A."/>
            <person name="Saw J.H."/>
            <person name="Jorgensen S.L."/>
            <person name="Zaremba-Niedzwiedzka K."/>
            <person name="Martijn J."/>
            <person name="Lind A.E."/>
            <person name="van Eijk R."/>
            <person name="Schleper C."/>
            <person name="Guy L."/>
            <person name="Ettema T.J."/>
        </authorList>
    </citation>
    <scope>NUCLEOTIDE SEQUENCE</scope>
</reference>
<gene>
    <name evidence="2" type="ORF">LCGC14_1845350</name>
</gene>
<accession>A0A0F9GC91</accession>
<evidence type="ECO:0000313" key="2">
    <source>
        <dbReference type="EMBL" id="KKL96353.1"/>
    </source>
</evidence>
<feature type="transmembrane region" description="Helical" evidence="1">
    <location>
        <begin position="6"/>
        <end position="24"/>
    </location>
</feature>
<dbReference type="AlphaFoldDB" id="A0A0F9GC91"/>
<keyword evidence="1" id="KW-0812">Transmembrane</keyword>
<organism evidence="2">
    <name type="scientific">marine sediment metagenome</name>
    <dbReference type="NCBI Taxonomy" id="412755"/>
    <lineage>
        <taxon>unclassified sequences</taxon>
        <taxon>metagenomes</taxon>
        <taxon>ecological metagenomes</taxon>
    </lineage>
</organism>
<protein>
    <submittedName>
        <fullName evidence="2">Uncharacterized protein</fullName>
    </submittedName>
</protein>
<dbReference type="EMBL" id="LAZR01018454">
    <property type="protein sequence ID" value="KKL96353.1"/>
    <property type="molecule type" value="Genomic_DNA"/>
</dbReference>
<keyword evidence="1" id="KW-1133">Transmembrane helix</keyword>
<name>A0A0F9GC91_9ZZZZ</name>
<keyword evidence="1" id="KW-0472">Membrane</keyword>
<sequence length="189" mass="21079">MELEDVLIGIIIGGLIAIPLFFLLSRPPPRISTFTSVPKTIYKNNEEWSIIKDSQGGLWEFVSKERRLNPEVLNTALLDEIAQRLLNIEIHNKELSPEGIVEPLAVITVTTTTTIVQPPNVGNLWFSVSIINDGPDPCWVVINSAKSSTRPHKVDNDETYEVRFIKPVIQDLMLSTDSGTASMRITGTR</sequence>